<dbReference type="Proteomes" id="UP000266482">
    <property type="component" value="Unassembled WGS sequence"/>
</dbReference>
<dbReference type="EMBL" id="QXQA01000025">
    <property type="protein sequence ID" value="RIX47090.1"/>
    <property type="molecule type" value="Genomic_DNA"/>
</dbReference>
<evidence type="ECO:0000313" key="3">
    <source>
        <dbReference type="Proteomes" id="UP000266482"/>
    </source>
</evidence>
<reference evidence="2 3" key="1">
    <citation type="submission" date="2018-09" db="EMBL/GenBank/DDBJ databases">
        <title>Paenibacillus aracenensis nov. sp. isolated from a cave in southern Spain.</title>
        <authorList>
            <person name="Jurado V."/>
            <person name="Gutierrez-Patricio S."/>
            <person name="Gonzalez-Pimentel J.L."/>
            <person name="Miller A.Z."/>
            <person name="Laiz L."/>
            <person name="Saiz-Jimenez C."/>
        </authorList>
    </citation>
    <scope>NUCLEOTIDE SEQUENCE [LARGE SCALE GENOMIC DNA]</scope>
    <source>
        <strain evidence="2 3">DSM 22867</strain>
    </source>
</reference>
<feature type="transmembrane region" description="Helical" evidence="1">
    <location>
        <begin position="53"/>
        <end position="81"/>
    </location>
</feature>
<dbReference type="OrthoDB" id="2987886at2"/>
<feature type="transmembrane region" description="Helical" evidence="1">
    <location>
        <begin position="102"/>
        <end position="122"/>
    </location>
</feature>
<name>A0A3A1ULH2_9BACL</name>
<comment type="caution">
    <text evidence="2">The sequence shown here is derived from an EMBL/GenBank/DDBJ whole genome shotgun (WGS) entry which is preliminary data.</text>
</comment>
<feature type="transmembrane region" description="Helical" evidence="1">
    <location>
        <begin position="166"/>
        <end position="186"/>
    </location>
</feature>
<gene>
    <name evidence="2" type="ORF">D3P08_25870</name>
</gene>
<dbReference type="PANTHER" id="PTHR41324">
    <property type="entry name" value="MEMBRANE PROTEIN-RELATED"/>
    <property type="match status" value="1"/>
</dbReference>
<proteinExistence type="predicted"/>
<dbReference type="PANTHER" id="PTHR41324:SF1">
    <property type="entry name" value="DUF2232 DOMAIN-CONTAINING PROTEIN"/>
    <property type="match status" value="1"/>
</dbReference>
<keyword evidence="1" id="KW-1133">Transmembrane helix</keyword>
<dbReference type="InterPro" id="IPR018710">
    <property type="entry name" value="DUF2232"/>
</dbReference>
<dbReference type="Pfam" id="PF09991">
    <property type="entry name" value="DUF2232"/>
    <property type="match status" value="1"/>
</dbReference>
<keyword evidence="1" id="KW-0472">Membrane</keyword>
<protein>
    <submittedName>
        <fullName evidence="2">DUF2232 domain-containing protein</fullName>
    </submittedName>
</protein>
<feature type="transmembrane region" description="Helical" evidence="1">
    <location>
        <begin position="272"/>
        <end position="294"/>
    </location>
</feature>
<feature type="transmembrane region" description="Helical" evidence="1">
    <location>
        <begin position="12"/>
        <end position="33"/>
    </location>
</feature>
<feature type="transmembrane region" description="Helical" evidence="1">
    <location>
        <begin position="238"/>
        <end position="260"/>
    </location>
</feature>
<dbReference type="AlphaFoldDB" id="A0A3A1ULH2"/>
<keyword evidence="3" id="KW-1185">Reference proteome</keyword>
<organism evidence="2 3">
    <name type="scientific">Paenibacillus nanensis</name>
    <dbReference type="NCBI Taxonomy" id="393251"/>
    <lineage>
        <taxon>Bacteria</taxon>
        <taxon>Bacillati</taxon>
        <taxon>Bacillota</taxon>
        <taxon>Bacilli</taxon>
        <taxon>Bacillales</taxon>
        <taxon>Paenibacillaceae</taxon>
        <taxon>Paenibacillus</taxon>
    </lineage>
</organism>
<evidence type="ECO:0000256" key="1">
    <source>
        <dbReference type="SAM" id="Phobius"/>
    </source>
</evidence>
<sequence>MNRLKAGLKPILWSAAAFLALVLLAVPLLNFPASLLLTVSYVVLYATLSRGAFILHLLPVWILAAVVAGPSLLIIGLFFLVPSIVMGHLYQKGVSAAKVIRTVGIVFLAQLMLELLLFEMVFDLSLLSEFSEIVRTTMNGMMTPELAAAGWNEEMTEQLIQTVMNIIPLIFILFSFIYAVLAHFFARRAVQRSGIEVPAFPKAKDWRLPRVLVIYYLIAYVADLFLRNGDDSFLNVAVMNLVPLLSFLFTIQAIGFFFFIAHERGWSKAVPILIAIPVLLIPPLSLIGVLDTAFPIRKSFVKPQ</sequence>
<evidence type="ECO:0000313" key="2">
    <source>
        <dbReference type="EMBL" id="RIX47090.1"/>
    </source>
</evidence>
<keyword evidence="1" id="KW-0812">Transmembrane</keyword>
<feature type="transmembrane region" description="Helical" evidence="1">
    <location>
        <begin position="207"/>
        <end position="226"/>
    </location>
</feature>
<accession>A0A3A1ULH2</accession>